<dbReference type="Proteomes" id="UP001324993">
    <property type="component" value="Chromosome"/>
</dbReference>
<reference evidence="3 4" key="1">
    <citation type="submission" date="2023-11" db="EMBL/GenBank/DDBJ databases">
        <title>Coraliomargarita sp. nov., isolated from marine algae.</title>
        <authorList>
            <person name="Lee J.K."/>
            <person name="Baek J.H."/>
            <person name="Kim J.M."/>
            <person name="Choi D.G."/>
            <person name="Jeon C.O."/>
        </authorList>
    </citation>
    <scope>NUCLEOTIDE SEQUENCE [LARGE SCALE GENOMIC DNA]</scope>
    <source>
        <strain evidence="3 4">J2-16</strain>
    </source>
</reference>
<name>A0ABZ0RJ49_9BACT</name>
<evidence type="ECO:0000256" key="2">
    <source>
        <dbReference type="SAM" id="SignalP"/>
    </source>
</evidence>
<evidence type="ECO:0000256" key="1">
    <source>
        <dbReference type="SAM" id="Phobius"/>
    </source>
</evidence>
<keyword evidence="1" id="KW-0812">Transmembrane</keyword>
<keyword evidence="1" id="KW-0472">Membrane</keyword>
<evidence type="ECO:0000313" key="3">
    <source>
        <dbReference type="EMBL" id="WPJ94972.1"/>
    </source>
</evidence>
<dbReference type="RefSeq" id="WP_319831874.1">
    <property type="nucleotide sequence ID" value="NZ_CP138858.1"/>
</dbReference>
<keyword evidence="4" id="KW-1185">Reference proteome</keyword>
<dbReference type="EMBL" id="CP138858">
    <property type="protein sequence ID" value="WPJ94972.1"/>
    <property type="molecule type" value="Genomic_DNA"/>
</dbReference>
<accession>A0ABZ0RJ49</accession>
<sequence length="98" mass="10135">MKTILYLASAICFAVTTAGASSITSSVLVEQPSAEEQILGLSEAATGRDEIAGAAVIAKERPAVSGFELNVDSELGSLALLAGFVGMTFVMIRRRQAS</sequence>
<proteinExistence type="predicted"/>
<feature type="signal peptide" evidence="2">
    <location>
        <begin position="1"/>
        <end position="20"/>
    </location>
</feature>
<evidence type="ECO:0000313" key="4">
    <source>
        <dbReference type="Proteomes" id="UP001324993"/>
    </source>
</evidence>
<keyword evidence="1" id="KW-1133">Transmembrane helix</keyword>
<feature type="chain" id="PRO_5047156534" description="PDGLE domain-containing protein" evidence="2">
    <location>
        <begin position="21"/>
        <end position="98"/>
    </location>
</feature>
<feature type="transmembrane region" description="Helical" evidence="1">
    <location>
        <begin position="75"/>
        <end position="92"/>
    </location>
</feature>
<keyword evidence="2" id="KW-0732">Signal</keyword>
<organism evidence="3 4">
    <name type="scientific">Coraliomargarita algicola</name>
    <dbReference type="NCBI Taxonomy" id="3092156"/>
    <lineage>
        <taxon>Bacteria</taxon>
        <taxon>Pseudomonadati</taxon>
        <taxon>Verrucomicrobiota</taxon>
        <taxon>Opitutia</taxon>
        <taxon>Puniceicoccales</taxon>
        <taxon>Coraliomargaritaceae</taxon>
        <taxon>Coraliomargarita</taxon>
    </lineage>
</organism>
<gene>
    <name evidence="3" type="ORF">SH580_16205</name>
</gene>
<evidence type="ECO:0008006" key="5">
    <source>
        <dbReference type="Google" id="ProtNLM"/>
    </source>
</evidence>
<protein>
    <recommendedName>
        <fullName evidence="5">PDGLE domain-containing protein</fullName>
    </recommendedName>
</protein>